<reference evidence="3" key="1">
    <citation type="submission" date="2017-02" db="EMBL/GenBank/DDBJ databases">
        <authorList>
            <person name="Varghese N."/>
            <person name="Submissions S."/>
        </authorList>
    </citation>
    <scope>NUCLEOTIDE SEQUENCE [LARGE SCALE GENOMIC DNA]</scope>
    <source>
        <strain evidence="3">DSM 22720</strain>
    </source>
</reference>
<evidence type="ECO:0000313" key="3">
    <source>
        <dbReference type="Proteomes" id="UP000190162"/>
    </source>
</evidence>
<dbReference type="Proteomes" id="UP000190162">
    <property type="component" value="Unassembled WGS sequence"/>
</dbReference>
<evidence type="ECO:0000256" key="1">
    <source>
        <dbReference type="SAM" id="Phobius"/>
    </source>
</evidence>
<evidence type="ECO:0000313" key="2">
    <source>
        <dbReference type="EMBL" id="SKA75314.1"/>
    </source>
</evidence>
<proteinExistence type="predicted"/>
<gene>
    <name evidence="2" type="ORF">SAMN02745132_04888</name>
</gene>
<dbReference type="RefSeq" id="WP_157828490.1">
    <property type="nucleotide sequence ID" value="NZ_FUXU01000207.1"/>
</dbReference>
<keyword evidence="1" id="KW-0472">Membrane</keyword>
<protein>
    <submittedName>
        <fullName evidence="2">Uncharacterized protein</fullName>
    </submittedName>
</protein>
<keyword evidence="1" id="KW-1133">Transmembrane helix</keyword>
<feature type="transmembrane region" description="Helical" evidence="1">
    <location>
        <begin position="35"/>
        <end position="51"/>
    </location>
</feature>
<sequence>MPLLFLGLGGLIAGAWWTKDAVALGATASQPSRPPYTTLILVVVVLFILWRKGWLS</sequence>
<keyword evidence="1" id="KW-0812">Transmembrane</keyword>
<accession>A0A1T4WDC5</accession>
<dbReference type="EMBL" id="FUXU01000207">
    <property type="protein sequence ID" value="SKA75314.1"/>
    <property type="molecule type" value="Genomic_DNA"/>
</dbReference>
<organism evidence="2 3">
    <name type="scientific">Enterovibrio nigricans DSM 22720</name>
    <dbReference type="NCBI Taxonomy" id="1121868"/>
    <lineage>
        <taxon>Bacteria</taxon>
        <taxon>Pseudomonadati</taxon>
        <taxon>Pseudomonadota</taxon>
        <taxon>Gammaproteobacteria</taxon>
        <taxon>Vibrionales</taxon>
        <taxon>Vibrionaceae</taxon>
        <taxon>Enterovibrio</taxon>
    </lineage>
</organism>
<dbReference type="AlphaFoldDB" id="A0A1T4WDC5"/>
<name>A0A1T4WDC5_9GAMM</name>
<keyword evidence="3" id="KW-1185">Reference proteome</keyword>